<comment type="caution">
    <text evidence="1">The sequence shown here is derived from an EMBL/GenBank/DDBJ whole genome shotgun (WGS) entry which is preliminary data.</text>
</comment>
<protein>
    <submittedName>
        <fullName evidence="1">Uncharacterized protein</fullName>
    </submittedName>
</protein>
<evidence type="ECO:0000313" key="1">
    <source>
        <dbReference type="EMBL" id="KAL0283009.1"/>
    </source>
</evidence>
<accession>A0AAW2ILD9</accession>
<reference evidence="1" key="1">
    <citation type="submission" date="2020-06" db="EMBL/GenBank/DDBJ databases">
        <authorList>
            <person name="Li T."/>
            <person name="Hu X."/>
            <person name="Zhang T."/>
            <person name="Song X."/>
            <person name="Zhang H."/>
            <person name="Dai N."/>
            <person name="Sheng W."/>
            <person name="Hou X."/>
            <person name="Wei L."/>
        </authorList>
    </citation>
    <scope>NUCLEOTIDE SEQUENCE</scope>
    <source>
        <strain evidence="1">G01</strain>
        <tissue evidence="1">Leaf</tissue>
    </source>
</reference>
<dbReference type="PANTHER" id="PTHR36607">
    <property type="entry name" value="1,2-DIHYDROXY-3-KETO-5-METHYLTHIOPENTENE DIOXYGENASE 4"/>
    <property type="match status" value="1"/>
</dbReference>
<dbReference type="PANTHER" id="PTHR36607:SF23">
    <property type="entry name" value="AMINOTRANSFERASE-LIKE PLANT MOBILE DOMAIN-CONTAINING PROTEIN"/>
    <property type="match status" value="1"/>
</dbReference>
<gene>
    <name evidence="1" type="ORF">Sangu_2917800</name>
</gene>
<name>A0AAW2ILD9_9LAMI</name>
<sequence length="169" mass="19630">MLVKDGPFKFVDDSHTEELDHNYFIVIHSSYLTLHQGGRFIIEPHSPYRFGRQFGYYQDVLGIFKYETRVASLEEGLRYWRLCVLSKSSSKAWFPCLPTKAKKLCSEPYKHGGLKSIRLVFYDNIACLIRPKSIKITLKHKNNEDKQVDCGENNPPHALIRPVVIQRDS</sequence>
<reference evidence="1" key="2">
    <citation type="journal article" date="2024" name="Plant">
        <title>Genomic evolution and insights into agronomic trait innovations of Sesamum species.</title>
        <authorList>
            <person name="Miao H."/>
            <person name="Wang L."/>
            <person name="Qu L."/>
            <person name="Liu H."/>
            <person name="Sun Y."/>
            <person name="Le M."/>
            <person name="Wang Q."/>
            <person name="Wei S."/>
            <person name="Zheng Y."/>
            <person name="Lin W."/>
            <person name="Duan Y."/>
            <person name="Cao H."/>
            <person name="Xiong S."/>
            <person name="Wang X."/>
            <person name="Wei L."/>
            <person name="Li C."/>
            <person name="Ma Q."/>
            <person name="Ju M."/>
            <person name="Zhao R."/>
            <person name="Li G."/>
            <person name="Mu C."/>
            <person name="Tian Q."/>
            <person name="Mei H."/>
            <person name="Zhang T."/>
            <person name="Gao T."/>
            <person name="Zhang H."/>
        </authorList>
    </citation>
    <scope>NUCLEOTIDE SEQUENCE</scope>
    <source>
        <strain evidence="1">G01</strain>
    </source>
</reference>
<dbReference type="AlphaFoldDB" id="A0AAW2ILD9"/>
<proteinExistence type="predicted"/>
<dbReference type="EMBL" id="JACGWK010001765">
    <property type="protein sequence ID" value="KAL0283009.1"/>
    <property type="molecule type" value="Genomic_DNA"/>
</dbReference>
<organism evidence="1">
    <name type="scientific">Sesamum angustifolium</name>
    <dbReference type="NCBI Taxonomy" id="2727405"/>
    <lineage>
        <taxon>Eukaryota</taxon>
        <taxon>Viridiplantae</taxon>
        <taxon>Streptophyta</taxon>
        <taxon>Embryophyta</taxon>
        <taxon>Tracheophyta</taxon>
        <taxon>Spermatophyta</taxon>
        <taxon>Magnoliopsida</taxon>
        <taxon>eudicotyledons</taxon>
        <taxon>Gunneridae</taxon>
        <taxon>Pentapetalae</taxon>
        <taxon>asterids</taxon>
        <taxon>lamiids</taxon>
        <taxon>Lamiales</taxon>
        <taxon>Pedaliaceae</taxon>
        <taxon>Sesamum</taxon>
    </lineage>
</organism>